<dbReference type="EMBL" id="KE123865">
    <property type="protein sequence ID" value="EWC86653.1"/>
    <property type="molecule type" value="Genomic_DNA"/>
</dbReference>
<dbReference type="Proteomes" id="UP000030673">
    <property type="component" value="Unassembled WGS sequence"/>
</dbReference>
<organism evidence="1 2">
    <name type="scientific">Plasmodium falciparum (isolate NF54)</name>
    <dbReference type="NCBI Taxonomy" id="5843"/>
    <lineage>
        <taxon>Eukaryota</taxon>
        <taxon>Sar</taxon>
        <taxon>Alveolata</taxon>
        <taxon>Apicomplexa</taxon>
        <taxon>Aconoidasida</taxon>
        <taxon>Haemosporida</taxon>
        <taxon>Plasmodiidae</taxon>
        <taxon>Plasmodium</taxon>
        <taxon>Plasmodium (Laverania)</taxon>
    </lineage>
</organism>
<sequence length="70" mass="8033">MNKAQTLQEKIIYSLQRPPLLKNNNRSFSNRSVATCESAIQLTKARSVIKLNEVYDNQSEDNNMNKVKCC</sequence>
<proteinExistence type="predicted"/>
<reference evidence="1 2" key="1">
    <citation type="submission" date="2013-02" db="EMBL/GenBank/DDBJ databases">
        <title>The Genome Sequence of Plasmodium falciparum NF54.</title>
        <authorList>
            <consortium name="The Broad Institute Genome Sequencing Platform"/>
            <consortium name="The Broad Institute Genome Sequencing Center for Infectious Disease"/>
            <person name="Neafsey D."/>
            <person name="Cheeseman I."/>
            <person name="Volkman S."/>
            <person name="Adams J."/>
            <person name="Walker B."/>
            <person name="Young S.K."/>
            <person name="Zeng Q."/>
            <person name="Gargeya S."/>
            <person name="Fitzgerald M."/>
            <person name="Haas B."/>
            <person name="Abouelleil A."/>
            <person name="Alvarado L."/>
            <person name="Arachchi H.M."/>
            <person name="Berlin A.M."/>
            <person name="Chapman S.B."/>
            <person name="Dewar J."/>
            <person name="Goldberg J."/>
            <person name="Griggs A."/>
            <person name="Gujja S."/>
            <person name="Hansen M."/>
            <person name="Howarth C."/>
            <person name="Imamovic A."/>
            <person name="Larimer J."/>
            <person name="McCowan C."/>
            <person name="Murphy C."/>
            <person name="Neiman D."/>
            <person name="Pearson M."/>
            <person name="Priest M."/>
            <person name="Roberts A."/>
            <person name="Saif S."/>
            <person name="Shea T."/>
            <person name="Sisk P."/>
            <person name="Sykes S."/>
            <person name="Wortman J."/>
            <person name="Nusbaum C."/>
            <person name="Birren B."/>
        </authorList>
    </citation>
    <scope>NUCLEOTIDE SEQUENCE [LARGE SCALE GENOMIC DNA]</scope>
    <source>
        <strain evidence="1 2">NF54</strain>
    </source>
</reference>
<dbReference type="AlphaFoldDB" id="W7JP42"/>
<evidence type="ECO:0000313" key="2">
    <source>
        <dbReference type="Proteomes" id="UP000030673"/>
    </source>
</evidence>
<name>W7JP42_PLAFO</name>
<evidence type="ECO:0000313" key="1">
    <source>
        <dbReference type="EMBL" id="EWC86653.1"/>
    </source>
</evidence>
<protein>
    <submittedName>
        <fullName evidence="1">Uncharacterized protein</fullName>
    </submittedName>
</protein>
<gene>
    <name evidence="1" type="ORF">PFNF54_04671</name>
</gene>
<keyword evidence="2" id="KW-1185">Reference proteome</keyword>
<accession>W7JP42</accession>